<dbReference type="InterPro" id="IPR036866">
    <property type="entry name" value="RibonucZ/Hydroxyglut_hydro"/>
</dbReference>
<keyword evidence="2" id="KW-1003">Cell membrane</keyword>
<dbReference type="InterPro" id="IPR035681">
    <property type="entry name" value="ComA-like_MBL"/>
</dbReference>
<evidence type="ECO:0000256" key="5">
    <source>
        <dbReference type="ARBA" id="ARBA00023136"/>
    </source>
</evidence>
<name>A0ABX4ZFV5_9ENTR</name>
<protein>
    <submittedName>
        <fullName evidence="8">ComEC family protein</fullName>
    </submittedName>
</protein>
<dbReference type="PANTHER" id="PTHR30619">
    <property type="entry name" value="DNA INTERNALIZATION/COMPETENCE PROTEIN COMEC/REC2"/>
    <property type="match status" value="1"/>
</dbReference>
<keyword evidence="9" id="KW-1185">Reference proteome</keyword>
<feature type="transmembrane region" description="Helical" evidence="6">
    <location>
        <begin position="224"/>
        <end position="243"/>
    </location>
</feature>
<dbReference type="InterPro" id="IPR001279">
    <property type="entry name" value="Metallo-B-lactamas"/>
</dbReference>
<keyword evidence="4 6" id="KW-1133">Transmembrane helix</keyword>
<reference evidence="8 9" key="1">
    <citation type="submission" date="2018-01" db="EMBL/GenBank/DDBJ databases">
        <title>Superficieibacter electus gen. nov., sp. nov., an extended-spectrum beta-lactamase possessing member of the Enterobacteriaceae family, isolated from intensive care unit surfaces.</title>
        <authorList>
            <person name="Potter R.F."/>
            <person name="D'Souza A.W."/>
        </authorList>
    </citation>
    <scope>NUCLEOTIDE SEQUENCE [LARGE SCALE GENOMIC DNA]</scope>
    <source>
        <strain evidence="8 9">BP-2</strain>
    </source>
</reference>
<dbReference type="Gene3D" id="3.60.15.10">
    <property type="entry name" value="Ribonuclease Z/Hydroxyacylglutathione hydrolase-like"/>
    <property type="match status" value="1"/>
</dbReference>
<accession>A0ABX4ZFV5</accession>
<dbReference type="Pfam" id="PF03772">
    <property type="entry name" value="Competence"/>
    <property type="match status" value="1"/>
</dbReference>
<comment type="subcellular location">
    <subcellularLocation>
        <location evidence="1">Cell membrane</location>
        <topology evidence="1">Multi-pass membrane protein</topology>
    </subcellularLocation>
</comment>
<evidence type="ECO:0000256" key="2">
    <source>
        <dbReference type="ARBA" id="ARBA00022475"/>
    </source>
</evidence>
<dbReference type="EMBL" id="PQGE01000005">
    <property type="protein sequence ID" value="POP45883.1"/>
    <property type="molecule type" value="Genomic_DNA"/>
</dbReference>
<feature type="transmembrane region" description="Helical" evidence="6">
    <location>
        <begin position="358"/>
        <end position="380"/>
    </location>
</feature>
<feature type="transmembrane region" description="Helical" evidence="6">
    <location>
        <begin position="304"/>
        <end position="321"/>
    </location>
</feature>
<dbReference type="PANTHER" id="PTHR30619:SF1">
    <property type="entry name" value="RECOMBINATION PROTEIN 2"/>
    <property type="match status" value="1"/>
</dbReference>
<evidence type="ECO:0000256" key="1">
    <source>
        <dbReference type="ARBA" id="ARBA00004651"/>
    </source>
</evidence>
<evidence type="ECO:0000259" key="7">
    <source>
        <dbReference type="SMART" id="SM00849"/>
    </source>
</evidence>
<dbReference type="SUPFAM" id="SSF56281">
    <property type="entry name" value="Metallo-hydrolase/oxidoreductase"/>
    <property type="match status" value="1"/>
</dbReference>
<dbReference type="InterPro" id="IPR052159">
    <property type="entry name" value="Competence_DNA_uptake"/>
</dbReference>
<feature type="transmembrane region" description="Helical" evidence="6">
    <location>
        <begin position="392"/>
        <end position="412"/>
    </location>
</feature>
<dbReference type="SMART" id="SM00849">
    <property type="entry name" value="Lactamase_B"/>
    <property type="match status" value="1"/>
</dbReference>
<dbReference type="NCBIfam" id="TIGR00361">
    <property type="entry name" value="ComEC_Rec2"/>
    <property type="match status" value="1"/>
</dbReference>
<keyword evidence="3 6" id="KW-0812">Transmembrane</keyword>
<keyword evidence="5 6" id="KW-0472">Membrane</keyword>
<sequence>MRLPQLAICVIAGIAALIWLPELPGVRCTSIVVIFATMLTVCRSVHLRMMGFKGLFFCWGVLAAPQVIWPAAHLTGKNQRLEIALTATDGATTHQGVITHVEGKRLFPAPGITLYGNYLPQAACAGQRWAMVVRARAVHGELNDGGFDTQRNAFAQHNPLTGRFMTATALDTRCSMRARFLASLQATLADYPWQGVMLGLGLGERLAVPADIKKLMQQTGTSHLMAISGLHIALGASLGWLLVRAIQFFLPCRLISWRAPLAGAFICAALYAWLTGLQPPALRTVVALGMWYGLRLTGRQWSAWDIWLCCIAAMLFCDPLAVLSQSLWLSAFAVAALIFWYQWMPLPEWKIRAPLRQLVELIYLQLGLMLLLLPLQVLLFHGVSTTSLLANLFAVPLVTFVVVPLILAGMLLHLTGLAVVEQGLWFLADRLLALLFYLLRQLPDGWLNVDERWQSIVLIPWLMLVLWRFRAWWAMKAVTLTLLIVMTFPLWREERKDTWAVHMLDVGQGLGMVIERHGKAILYDTGLAWPGGDSGQQLIIPWLRWHHLRPEGIIISHEHLDHRGGLVSIHQQWPSAWIRSPLGWAGHLPCFRGERWQWEGLTFSVHWPLKNNRTQGNNRSCVIKVDDGQYSILLTGDIEMPAELSMLSHYWQHLASTIIQVPHHGSNTSSGIAFIQRVNGQAALASASRYNAWHFPSAKVVKRYQQEGYQWVDTPHQGQISVIFSHSGWQINGLREQILPRWYHQWFGVPADNG</sequence>
<evidence type="ECO:0000313" key="8">
    <source>
        <dbReference type="EMBL" id="POP45883.1"/>
    </source>
</evidence>
<proteinExistence type="predicted"/>
<evidence type="ECO:0000313" key="9">
    <source>
        <dbReference type="Proteomes" id="UP000237073"/>
    </source>
</evidence>
<dbReference type="RefSeq" id="WP_103675410.1">
    <property type="nucleotide sequence ID" value="NZ_PQGE01000005.1"/>
</dbReference>
<organism evidence="8 9">
    <name type="scientific">Superficieibacter electus</name>
    <dbReference type="NCBI Taxonomy" id="2022662"/>
    <lineage>
        <taxon>Bacteria</taxon>
        <taxon>Pseudomonadati</taxon>
        <taxon>Pseudomonadota</taxon>
        <taxon>Gammaproteobacteria</taxon>
        <taxon>Enterobacterales</taxon>
        <taxon>Enterobacteriaceae</taxon>
        <taxon>Superficieibacter</taxon>
    </lineage>
</organism>
<feature type="transmembrane region" description="Helical" evidence="6">
    <location>
        <begin position="327"/>
        <end position="346"/>
    </location>
</feature>
<dbReference type="NCBIfam" id="TIGR00360">
    <property type="entry name" value="ComEC_N-term"/>
    <property type="match status" value="1"/>
</dbReference>
<evidence type="ECO:0000256" key="3">
    <source>
        <dbReference type="ARBA" id="ARBA00022692"/>
    </source>
</evidence>
<dbReference type="NCBIfam" id="NF008580">
    <property type="entry name" value="PRK11539.1"/>
    <property type="match status" value="1"/>
</dbReference>
<comment type="caution">
    <text evidence="8">The sequence shown here is derived from an EMBL/GenBank/DDBJ whole genome shotgun (WGS) entry which is preliminary data.</text>
</comment>
<dbReference type="InterPro" id="IPR004797">
    <property type="entry name" value="Competence_ComEC/Rec2"/>
</dbReference>
<evidence type="ECO:0000256" key="6">
    <source>
        <dbReference type="SAM" id="Phobius"/>
    </source>
</evidence>
<feature type="domain" description="Metallo-beta-lactamase" evidence="7">
    <location>
        <begin position="508"/>
        <end position="689"/>
    </location>
</feature>
<dbReference type="InterPro" id="IPR004477">
    <property type="entry name" value="ComEC_N"/>
</dbReference>
<feature type="transmembrane region" description="Helical" evidence="6">
    <location>
        <begin position="471"/>
        <end position="491"/>
    </location>
</feature>
<dbReference type="CDD" id="cd07731">
    <property type="entry name" value="ComA-like_MBL-fold"/>
    <property type="match status" value="1"/>
</dbReference>
<dbReference type="Proteomes" id="UP000237073">
    <property type="component" value="Unassembled WGS sequence"/>
</dbReference>
<dbReference type="Pfam" id="PF00753">
    <property type="entry name" value="Lactamase_B"/>
    <property type="match status" value="1"/>
</dbReference>
<gene>
    <name evidence="8" type="ORF">CHU33_07215</name>
</gene>
<evidence type="ECO:0000256" key="4">
    <source>
        <dbReference type="ARBA" id="ARBA00022989"/>
    </source>
</evidence>
<feature type="transmembrane region" description="Helical" evidence="6">
    <location>
        <begin position="255"/>
        <end position="274"/>
    </location>
</feature>